<dbReference type="PANTHER" id="PTHR33992:SF1">
    <property type="entry name" value="RIBONUCLEASE P PROTEIN COMPONENT"/>
    <property type="match status" value="1"/>
</dbReference>
<dbReference type="NCBIfam" id="TIGR00188">
    <property type="entry name" value="rnpA"/>
    <property type="match status" value="1"/>
</dbReference>
<dbReference type="GO" id="GO:0004526">
    <property type="term" value="F:ribonuclease P activity"/>
    <property type="evidence" value="ECO:0007669"/>
    <property type="project" value="UniProtKB-UniRule"/>
</dbReference>
<comment type="function">
    <text evidence="6">RNaseP catalyzes the removal of the 5'-leader sequence from pre-tRNA to produce the mature 5'-terminus. It can also cleave other RNA substrates such as 4.5S RNA. The protein component plays an auxiliary but essential role in vivo by binding to the 5'-leader sequence and broadening the substrate specificity of the ribozyme.</text>
</comment>
<keyword evidence="1 6" id="KW-0819">tRNA processing</keyword>
<organism evidence="8">
    <name type="scientific">Bifidobacterium aquikefiricola</name>
    <dbReference type="NCBI Taxonomy" id="3059038"/>
    <lineage>
        <taxon>Bacteria</taxon>
        <taxon>Bacillati</taxon>
        <taxon>Actinomycetota</taxon>
        <taxon>Actinomycetes</taxon>
        <taxon>Bifidobacteriales</taxon>
        <taxon>Bifidobacteriaceae</taxon>
        <taxon>Bifidobacterium</taxon>
    </lineage>
</organism>
<evidence type="ECO:0000256" key="4">
    <source>
        <dbReference type="ARBA" id="ARBA00022801"/>
    </source>
</evidence>
<dbReference type="RefSeq" id="WP_369345011.1">
    <property type="nucleotide sequence ID" value="NZ_CP129674.1"/>
</dbReference>
<protein>
    <recommendedName>
        <fullName evidence="6 7">Ribonuclease P protein component</fullName>
        <shortName evidence="6">RNase P protein</shortName>
        <shortName evidence="6">RNaseP protein</shortName>
        <ecNumber evidence="6 7">3.1.26.5</ecNumber>
    </recommendedName>
    <alternativeName>
        <fullName evidence="6">Protein C5</fullName>
    </alternativeName>
</protein>
<evidence type="ECO:0000313" key="8">
    <source>
        <dbReference type="EMBL" id="XDS45473.1"/>
    </source>
</evidence>
<comment type="catalytic activity">
    <reaction evidence="6">
        <text>Endonucleolytic cleavage of RNA, removing 5'-extranucleotides from tRNA precursor.</text>
        <dbReference type="EC" id="3.1.26.5"/>
    </reaction>
</comment>
<comment type="subunit">
    <text evidence="6">Consists of a catalytic RNA component (M1 or rnpB) and a protein subunit.</text>
</comment>
<evidence type="ECO:0000256" key="5">
    <source>
        <dbReference type="ARBA" id="ARBA00022884"/>
    </source>
</evidence>
<dbReference type="GO" id="GO:0042781">
    <property type="term" value="F:3'-tRNA processing endoribonuclease activity"/>
    <property type="evidence" value="ECO:0007669"/>
    <property type="project" value="TreeGrafter"/>
</dbReference>
<dbReference type="Gene3D" id="3.30.230.10">
    <property type="match status" value="1"/>
</dbReference>
<dbReference type="InterPro" id="IPR014721">
    <property type="entry name" value="Ribsml_uS5_D2-typ_fold_subgr"/>
</dbReference>
<comment type="similarity">
    <text evidence="6">Belongs to the RnpA family.</text>
</comment>
<dbReference type="GO" id="GO:0001682">
    <property type="term" value="P:tRNA 5'-leader removal"/>
    <property type="evidence" value="ECO:0007669"/>
    <property type="project" value="UniProtKB-UniRule"/>
</dbReference>
<proteinExistence type="inferred from homology"/>
<keyword evidence="2 6" id="KW-0540">Nuclease</keyword>
<evidence type="ECO:0000256" key="2">
    <source>
        <dbReference type="ARBA" id="ARBA00022722"/>
    </source>
</evidence>
<name>A0AB39U908_9BIFI</name>
<dbReference type="KEGG" id="baqk:QN215_00995"/>
<dbReference type="EMBL" id="CP129674">
    <property type="protein sequence ID" value="XDS45473.1"/>
    <property type="molecule type" value="Genomic_DNA"/>
</dbReference>
<reference evidence="8" key="1">
    <citation type="submission" date="2023-07" db="EMBL/GenBank/DDBJ databases">
        <title>Bifidobacterium aquikefiriaerophilum sp. nov. and Bifidobacterium eccum sp. nov., isolated from water kefir.</title>
        <authorList>
            <person name="Breselge S."/>
            <person name="Bellassi P."/>
            <person name="Barcenilla C."/>
            <person name="Alvarez-Ordonez A."/>
            <person name="Morelli L."/>
            <person name="Cotter P.D."/>
        </authorList>
    </citation>
    <scope>NUCLEOTIDE SEQUENCE</scope>
    <source>
        <strain evidence="8">WK041_4_12</strain>
    </source>
</reference>
<sequence length="170" mass="18803">MERLKSHRDFVAVLKHRSRVTSRDIVLHYRFFDDTANTSATAVSTPAGASIGHSALDEDRDSLDKHFLESCDSAPDDSDRCMHRRRVGLAVAKNVGNAVTRNHVKRRFRQLASASEHVLPSVCDVVMRAKPHAAQQSYASLAEQVAELFSEVARQYDQQSARTVAQGGTA</sequence>
<keyword evidence="3 6" id="KW-0255">Endonuclease</keyword>
<dbReference type="EC" id="3.1.26.5" evidence="6 7"/>
<accession>A0AB39U908</accession>
<dbReference type="AlphaFoldDB" id="A0AB39U908"/>
<evidence type="ECO:0000256" key="3">
    <source>
        <dbReference type="ARBA" id="ARBA00022759"/>
    </source>
</evidence>
<dbReference type="InterPro" id="IPR020568">
    <property type="entry name" value="Ribosomal_Su5_D2-typ_SF"/>
</dbReference>
<evidence type="ECO:0000256" key="1">
    <source>
        <dbReference type="ARBA" id="ARBA00022694"/>
    </source>
</evidence>
<keyword evidence="5 6" id="KW-0694">RNA-binding</keyword>
<dbReference type="SUPFAM" id="SSF54211">
    <property type="entry name" value="Ribosomal protein S5 domain 2-like"/>
    <property type="match status" value="1"/>
</dbReference>
<evidence type="ECO:0000256" key="7">
    <source>
        <dbReference type="NCBIfam" id="TIGR00188"/>
    </source>
</evidence>
<dbReference type="Pfam" id="PF00825">
    <property type="entry name" value="Ribonuclease_P"/>
    <property type="match status" value="1"/>
</dbReference>
<gene>
    <name evidence="6 8" type="primary">rnpA</name>
    <name evidence="8" type="ORF">QN215_00995</name>
</gene>
<dbReference type="HAMAP" id="MF_00227">
    <property type="entry name" value="RNase_P"/>
    <property type="match status" value="1"/>
</dbReference>
<evidence type="ECO:0000256" key="6">
    <source>
        <dbReference type="HAMAP-Rule" id="MF_00227"/>
    </source>
</evidence>
<dbReference type="GO" id="GO:0000049">
    <property type="term" value="F:tRNA binding"/>
    <property type="evidence" value="ECO:0007669"/>
    <property type="project" value="UniProtKB-UniRule"/>
</dbReference>
<keyword evidence="4 6" id="KW-0378">Hydrolase</keyword>
<dbReference type="InterPro" id="IPR000100">
    <property type="entry name" value="RNase_P"/>
</dbReference>
<dbReference type="PANTHER" id="PTHR33992">
    <property type="entry name" value="RIBONUCLEASE P PROTEIN COMPONENT"/>
    <property type="match status" value="1"/>
</dbReference>
<dbReference type="GO" id="GO:0030677">
    <property type="term" value="C:ribonuclease P complex"/>
    <property type="evidence" value="ECO:0007669"/>
    <property type="project" value="TreeGrafter"/>
</dbReference>